<dbReference type="Proteomes" id="UP000182466">
    <property type="component" value="Unassembled WGS sequence"/>
</dbReference>
<keyword evidence="7" id="KW-1278">Translocase</keyword>
<dbReference type="SMART" id="SM00382">
    <property type="entry name" value="AAA"/>
    <property type="match status" value="1"/>
</dbReference>
<keyword evidence="3" id="KW-0963">Cytoplasm</keyword>
<keyword evidence="4" id="KW-0547">Nucleotide-binding</keyword>
<comment type="catalytic activity">
    <reaction evidence="8">
        <text>ATP + H2O + cellular proteinSide 1 = ADP + phosphate + cellular proteinSide 2.</text>
        <dbReference type="EC" id="7.4.2.8"/>
    </reaction>
</comment>
<evidence type="ECO:0000256" key="7">
    <source>
        <dbReference type="ARBA" id="ARBA00022967"/>
    </source>
</evidence>
<evidence type="ECO:0000256" key="2">
    <source>
        <dbReference type="ARBA" id="ARBA00022448"/>
    </source>
</evidence>
<keyword evidence="11" id="KW-1185">Reference proteome</keyword>
<gene>
    <name evidence="10" type="ORF">SAMN05216236_11526</name>
</gene>
<dbReference type="InterPro" id="IPR020003">
    <property type="entry name" value="ATPase_a/bsu_AS"/>
</dbReference>
<dbReference type="Gene3D" id="3.40.50.12240">
    <property type="match status" value="1"/>
</dbReference>
<evidence type="ECO:0000256" key="5">
    <source>
        <dbReference type="ARBA" id="ARBA00022840"/>
    </source>
</evidence>
<dbReference type="RefSeq" id="WP_036049873.1">
    <property type="nucleotide sequence ID" value="NZ_FPAW01000015.1"/>
</dbReference>
<dbReference type="STRING" id="999627.SAMN05216236_11526"/>
<dbReference type="AlphaFoldDB" id="A0A1I7C8D8"/>
<keyword evidence="6" id="KW-0653">Protein transport</keyword>
<dbReference type="InterPro" id="IPR050053">
    <property type="entry name" value="ATPase_alpha/beta_chains"/>
</dbReference>
<dbReference type="GO" id="GO:0005737">
    <property type="term" value="C:cytoplasm"/>
    <property type="evidence" value="ECO:0007669"/>
    <property type="project" value="UniProtKB-SubCell"/>
</dbReference>
<evidence type="ECO:0000259" key="9">
    <source>
        <dbReference type="SMART" id="SM00382"/>
    </source>
</evidence>
<dbReference type="InterPro" id="IPR003593">
    <property type="entry name" value="AAA+_ATPase"/>
</dbReference>
<evidence type="ECO:0000313" key="11">
    <source>
        <dbReference type="Proteomes" id="UP000182466"/>
    </source>
</evidence>
<dbReference type="GO" id="GO:0030257">
    <property type="term" value="C:type III protein secretion system complex"/>
    <property type="evidence" value="ECO:0007669"/>
    <property type="project" value="InterPro"/>
</dbReference>
<keyword evidence="2" id="KW-0813">Transport</keyword>
<dbReference type="CDD" id="cd01136">
    <property type="entry name" value="ATPase_flagellum-secretory_path_III"/>
    <property type="match status" value="1"/>
</dbReference>
<reference evidence="10 11" key="1">
    <citation type="submission" date="2016-10" db="EMBL/GenBank/DDBJ databases">
        <authorList>
            <person name="de Groot N.N."/>
        </authorList>
    </citation>
    <scope>NUCLEOTIDE SEQUENCE [LARGE SCALE GENOMIC DNA]</scope>
    <source>
        <strain evidence="10 11">CGMCC 1.10959</strain>
    </source>
</reference>
<dbReference type="GO" id="GO:0016887">
    <property type="term" value="F:ATP hydrolysis activity"/>
    <property type="evidence" value="ECO:0007669"/>
    <property type="project" value="InterPro"/>
</dbReference>
<evidence type="ECO:0000256" key="4">
    <source>
        <dbReference type="ARBA" id="ARBA00022741"/>
    </source>
</evidence>
<dbReference type="NCBIfam" id="TIGR01026">
    <property type="entry name" value="fliI_yscN"/>
    <property type="match status" value="1"/>
</dbReference>
<keyword evidence="5" id="KW-0067">ATP-binding</keyword>
<evidence type="ECO:0000313" key="10">
    <source>
        <dbReference type="EMBL" id="SFT95644.1"/>
    </source>
</evidence>
<name>A0A1I7C8D8_9RHOB</name>
<dbReference type="PANTHER" id="PTHR15184">
    <property type="entry name" value="ATP SYNTHASE"/>
    <property type="match status" value="1"/>
</dbReference>
<dbReference type="InterPro" id="IPR040627">
    <property type="entry name" value="T3SS_ATPase_C"/>
</dbReference>
<dbReference type="InterPro" id="IPR027417">
    <property type="entry name" value="P-loop_NTPase"/>
</dbReference>
<sequence>MNVDLKILGSEIADARLVRPMGRVASVRGGSVQISGLADDAHIGDHLVLKRKSGTPLAGEVLQIEQGTIHMLPDSAPDGVAIGDRAILHRTRRFAPGDHWIGRVVDPFGAALDGKPLLRGPDAKDLMASPPPAVERQPLGERVGTGLSVLNTMLPIVQGQRIGLFAGSGVGKSSLLAQLARNMMADVVVIALIGERGREVNDFVDRVLGPQGMQRAVVVAATSDQSALTRRRCAWAAMTVAEFFRDQGLNVLFLADSVTRFAEAHREIAVAGGEAPALRGFPPSVTPLITALCERAGPGCAGHGHITAVFSVLVAGSDMDEPIADILRGVLDGHIVLSRDIAERGRFPAVDVSKSVSRSLPDAASDAENAMISEVRRLLGAYEQSEVMIKAGLYTEGADPVVDQAIRAWPDLDAFFARPEPDSIRNSFDNLGLILRRSAGTSDRRRR</sequence>
<dbReference type="PANTHER" id="PTHR15184:SF9">
    <property type="entry name" value="SPI-1 TYPE 3 SECRETION SYSTEM ATPASE"/>
    <property type="match status" value="1"/>
</dbReference>
<evidence type="ECO:0000256" key="8">
    <source>
        <dbReference type="ARBA" id="ARBA00034006"/>
    </source>
</evidence>
<protein>
    <submittedName>
        <fullName evidence="10">Flagellum-specific ATP synthase</fullName>
    </submittedName>
</protein>
<dbReference type="InterPro" id="IPR005714">
    <property type="entry name" value="ATPase_T3SS_FliI/YscN"/>
</dbReference>
<dbReference type="GO" id="GO:0030254">
    <property type="term" value="P:protein secretion by the type III secretion system"/>
    <property type="evidence" value="ECO:0007669"/>
    <property type="project" value="InterPro"/>
</dbReference>
<proteinExistence type="predicted"/>
<dbReference type="InterPro" id="IPR000194">
    <property type="entry name" value="ATPase_F1/V1/A1_a/bsu_nucl-bd"/>
</dbReference>
<feature type="domain" description="AAA+ ATPase" evidence="9">
    <location>
        <begin position="158"/>
        <end position="342"/>
    </location>
</feature>
<organism evidence="10 11">
    <name type="scientific">Sedimentitalea nanhaiensis</name>
    <dbReference type="NCBI Taxonomy" id="999627"/>
    <lineage>
        <taxon>Bacteria</taxon>
        <taxon>Pseudomonadati</taxon>
        <taxon>Pseudomonadota</taxon>
        <taxon>Alphaproteobacteria</taxon>
        <taxon>Rhodobacterales</taxon>
        <taxon>Paracoccaceae</taxon>
        <taxon>Sedimentitalea</taxon>
    </lineage>
</organism>
<dbReference type="GO" id="GO:0008564">
    <property type="term" value="F:protein-exporting ATPase activity"/>
    <property type="evidence" value="ECO:0007669"/>
    <property type="project" value="UniProtKB-EC"/>
</dbReference>
<dbReference type="GO" id="GO:0046933">
    <property type="term" value="F:proton-transporting ATP synthase activity, rotational mechanism"/>
    <property type="evidence" value="ECO:0007669"/>
    <property type="project" value="TreeGrafter"/>
</dbReference>
<evidence type="ECO:0000256" key="1">
    <source>
        <dbReference type="ARBA" id="ARBA00004496"/>
    </source>
</evidence>
<comment type="subcellular location">
    <subcellularLocation>
        <location evidence="1">Cytoplasm</location>
    </subcellularLocation>
</comment>
<evidence type="ECO:0000256" key="6">
    <source>
        <dbReference type="ARBA" id="ARBA00022927"/>
    </source>
</evidence>
<dbReference type="OrthoDB" id="9801639at2"/>
<dbReference type="FunFam" id="3.40.50.12240:FF:000002">
    <property type="entry name" value="Flagellum-specific ATP synthase FliI"/>
    <property type="match status" value="1"/>
</dbReference>
<dbReference type="SUPFAM" id="SSF52540">
    <property type="entry name" value="P-loop containing nucleoside triphosphate hydrolases"/>
    <property type="match status" value="1"/>
</dbReference>
<evidence type="ECO:0000256" key="3">
    <source>
        <dbReference type="ARBA" id="ARBA00022490"/>
    </source>
</evidence>
<dbReference type="eggNOG" id="COG1157">
    <property type="taxonomic scope" value="Bacteria"/>
</dbReference>
<dbReference type="PROSITE" id="PS00152">
    <property type="entry name" value="ATPASE_ALPHA_BETA"/>
    <property type="match status" value="1"/>
</dbReference>
<dbReference type="Pfam" id="PF18269">
    <property type="entry name" value="T3SS_ATPase_C"/>
    <property type="match status" value="1"/>
</dbReference>
<dbReference type="EMBL" id="FPAW01000015">
    <property type="protein sequence ID" value="SFT95644.1"/>
    <property type="molecule type" value="Genomic_DNA"/>
</dbReference>
<dbReference type="GO" id="GO:0005524">
    <property type="term" value="F:ATP binding"/>
    <property type="evidence" value="ECO:0007669"/>
    <property type="project" value="UniProtKB-KW"/>
</dbReference>
<dbReference type="Pfam" id="PF00006">
    <property type="entry name" value="ATP-synt_ab"/>
    <property type="match status" value="1"/>
</dbReference>
<accession>A0A1I7C8D8</accession>